<dbReference type="EC" id="5.2.1.8" evidence="11"/>
<keyword evidence="10" id="KW-0449">Lipoprotein</keyword>
<keyword evidence="7 11" id="KW-0472">Membrane</keyword>
<evidence type="ECO:0000313" key="15">
    <source>
        <dbReference type="EMBL" id="KZS43831.1"/>
    </source>
</evidence>
<dbReference type="Pfam" id="PF13624">
    <property type="entry name" value="SurA_N_3"/>
    <property type="match status" value="1"/>
</dbReference>
<dbReference type="OrthoDB" id="14196at2"/>
<dbReference type="GO" id="GO:0006457">
    <property type="term" value="P:protein folding"/>
    <property type="evidence" value="ECO:0007669"/>
    <property type="project" value="UniProtKB-UniRule"/>
</dbReference>
<dbReference type="PROSITE" id="PS50198">
    <property type="entry name" value="PPIC_PPIASE_2"/>
    <property type="match status" value="1"/>
</dbReference>
<name>A0A163EJ21_9BACL</name>
<comment type="function">
    <text evidence="11">Plays a major role in protein secretion by helping the post-translocational extracellular folding of several secreted proteins.</text>
</comment>
<dbReference type="EMBL" id="LWMH01000002">
    <property type="protein sequence ID" value="KZS43831.1"/>
    <property type="molecule type" value="Genomic_DNA"/>
</dbReference>
<evidence type="ECO:0000256" key="5">
    <source>
        <dbReference type="ARBA" id="ARBA00022729"/>
    </source>
</evidence>
<sequence length="399" mass="43958">MKDNDLQPNHPGQPEDEQGQAQEKENIPQEPGDLSNEEERIDSDSTYPESSEPYKEESDQPLSPVAVMHSEDQPEQPLHDEQPPAGDGGNGSKGWMIASLVLAAALIVVLIVPPFAKGSGNEAVAKVNDVKITKDTLYNELVEAGGKQTVNSMITEELIKQELAKQSITVTDAEVNEEVDALKASFPSEDQFNMALQQSGMTLEDLKGQTKTQVELKKLMGDKIKVTDEEIKTIYDQNKESFATPEQVRASHILVETKEEADEIVKQLKDGADFAAIAKEKNQDATKDTGGDLDFFGRGEMDPAFEEAAFKLKKDEISDPVKSSFGYHIIKLTDRKEATNPTLEDKKDEIRKQLENQKVYQESSAYIQELKDKATITNTLEEVAPADPATETPEAPAAP</sequence>
<dbReference type="InterPro" id="IPR027304">
    <property type="entry name" value="Trigger_fact/SurA_dom_sf"/>
</dbReference>
<evidence type="ECO:0000313" key="16">
    <source>
        <dbReference type="Proteomes" id="UP000076796"/>
    </source>
</evidence>
<evidence type="ECO:0000256" key="8">
    <source>
        <dbReference type="ARBA" id="ARBA00023139"/>
    </source>
</evidence>
<keyword evidence="13" id="KW-1133">Transmembrane helix</keyword>
<dbReference type="Proteomes" id="UP000076796">
    <property type="component" value="Unassembled WGS sequence"/>
</dbReference>
<dbReference type="InterPro" id="IPR000297">
    <property type="entry name" value="PPIase_PpiC"/>
</dbReference>
<comment type="subcellular location">
    <subcellularLocation>
        <location evidence="2">Cell membrane</location>
        <topology evidence="2">Lipid-anchor</topology>
    </subcellularLocation>
</comment>
<feature type="compositionally biased region" description="Basic and acidic residues" evidence="12">
    <location>
        <begin position="69"/>
        <end position="82"/>
    </location>
</feature>
<accession>A0A163EJ21</accession>
<evidence type="ECO:0000256" key="7">
    <source>
        <dbReference type="ARBA" id="ARBA00023136"/>
    </source>
</evidence>
<evidence type="ECO:0000259" key="14">
    <source>
        <dbReference type="PROSITE" id="PS50198"/>
    </source>
</evidence>
<dbReference type="Pfam" id="PF13145">
    <property type="entry name" value="Rotamase_2"/>
    <property type="match status" value="1"/>
</dbReference>
<organism evidence="15 16">
    <name type="scientific">Paenibacillus glucanolyticus</name>
    <dbReference type="NCBI Taxonomy" id="59843"/>
    <lineage>
        <taxon>Bacteria</taxon>
        <taxon>Bacillati</taxon>
        <taxon>Bacillota</taxon>
        <taxon>Bacilli</taxon>
        <taxon>Bacillales</taxon>
        <taxon>Paenibacillaceae</taxon>
        <taxon>Paenibacillus</taxon>
    </lineage>
</organism>
<feature type="domain" description="PpiC" evidence="14">
    <location>
        <begin position="245"/>
        <end position="334"/>
    </location>
</feature>
<dbReference type="PANTHER" id="PTHR47245:SF1">
    <property type="entry name" value="FOLDASE PROTEIN PRSA"/>
    <property type="match status" value="1"/>
</dbReference>
<evidence type="ECO:0000256" key="9">
    <source>
        <dbReference type="ARBA" id="ARBA00023235"/>
    </source>
</evidence>
<comment type="catalytic activity">
    <reaction evidence="1 11">
        <text>[protein]-peptidylproline (omega=180) = [protein]-peptidylproline (omega=0)</text>
        <dbReference type="Rhea" id="RHEA:16237"/>
        <dbReference type="Rhea" id="RHEA-COMP:10747"/>
        <dbReference type="Rhea" id="RHEA-COMP:10748"/>
        <dbReference type="ChEBI" id="CHEBI:83833"/>
        <dbReference type="ChEBI" id="CHEBI:83834"/>
        <dbReference type="EC" id="5.2.1.8"/>
    </reaction>
</comment>
<dbReference type="HAMAP" id="MF_01145">
    <property type="entry name" value="Foldase_PrsA"/>
    <property type="match status" value="1"/>
</dbReference>
<keyword evidence="13" id="KW-0812">Transmembrane</keyword>
<keyword evidence="16" id="KW-1185">Reference proteome</keyword>
<dbReference type="InterPro" id="IPR050245">
    <property type="entry name" value="PrsA_foldase"/>
</dbReference>
<gene>
    <name evidence="11" type="primary">prsA</name>
    <name evidence="15" type="ORF">AWU65_27505</name>
</gene>
<evidence type="ECO:0000256" key="4">
    <source>
        <dbReference type="ARBA" id="ARBA00022475"/>
    </source>
</evidence>
<evidence type="ECO:0000256" key="1">
    <source>
        <dbReference type="ARBA" id="ARBA00000971"/>
    </source>
</evidence>
<dbReference type="InterPro" id="IPR023059">
    <property type="entry name" value="Foldase_PrsA"/>
</dbReference>
<protein>
    <recommendedName>
        <fullName evidence="11">Foldase protein PrsA</fullName>
        <ecNumber evidence="11">5.2.1.8</ecNumber>
    </recommendedName>
</protein>
<reference evidence="15" key="1">
    <citation type="journal article" date="2016" name="Genome Announc.">
        <title>Draft genomes of two strains of Paenibacillus glucanolyticus with capability to degrade lignocellulose.</title>
        <authorList>
            <person name="Mathews S.L."/>
            <person name="Pawlak J."/>
            <person name="Grunden A.M."/>
        </authorList>
    </citation>
    <scope>NUCLEOTIDE SEQUENCE [LARGE SCALE GENOMIC DNA]</scope>
    <source>
        <strain evidence="15">SLM1</strain>
    </source>
</reference>
<dbReference type="GO" id="GO:0005886">
    <property type="term" value="C:plasma membrane"/>
    <property type="evidence" value="ECO:0007669"/>
    <property type="project" value="UniProtKB-SubCell"/>
</dbReference>
<feature type="compositionally biased region" description="Low complexity" evidence="12">
    <location>
        <begin position="381"/>
        <end position="399"/>
    </location>
</feature>
<keyword evidence="8" id="KW-0564">Palmitate</keyword>
<dbReference type="Gene3D" id="1.10.4030.10">
    <property type="entry name" value="Porin chaperone SurA, peptide-binding domain"/>
    <property type="match status" value="1"/>
</dbReference>
<dbReference type="SUPFAM" id="SSF109998">
    <property type="entry name" value="Triger factor/SurA peptide-binding domain-like"/>
    <property type="match status" value="1"/>
</dbReference>
<comment type="caution">
    <text evidence="15">The sequence shown here is derived from an EMBL/GenBank/DDBJ whole genome shotgun (WGS) entry which is preliminary data.</text>
</comment>
<evidence type="ECO:0000256" key="10">
    <source>
        <dbReference type="ARBA" id="ARBA00023288"/>
    </source>
</evidence>
<evidence type="ECO:0000256" key="12">
    <source>
        <dbReference type="SAM" id="MobiDB-lite"/>
    </source>
</evidence>
<keyword evidence="9 11" id="KW-0413">Isomerase</keyword>
<feature type="transmembrane region" description="Helical" evidence="13">
    <location>
        <begin position="95"/>
        <end position="116"/>
    </location>
</feature>
<dbReference type="InterPro" id="IPR046357">
    <property type="entry name" value="PPIase_dom_sf"/>
</dbReference>
<dbReference type="AlphaFoldDB" id="A0A163EJ21"/>
<feature type="region of interest" description="Disordered" evidence="12">
    <location>
        <begin position="1"/>
        <end position="91"/>
    </location>
</feature>
<evidence type="ECO:0000256" key="3">
    <source>
        <dbReference type="ARBA" id="ARBA00006071"/>
    </source>
</evidence>
<dbReference type="RefSeq" id="WP_063480059.1">
    <property type="nucleotide sequence ID" value="NZ_CP147845.1"/>
</dbReference>
<dbReference type="PANTHER" id="PTHR47245">
    <property type="entry name" value="PEPTIDYLPROLYL ISOMERASE"/>
    <property type="match status" value="1"/>
</dbReference>
<keyword evidence="5 11" id="KW-0732">Signal</keyword>
<dbReference type="STRING" id="59843.A3958_26240"/>
<dbReference type="GeneID" id="97554618"/>
<dbReference type="GO" id="GO:0003755">
    <property type="term" value="F:peptidyl-prolyl cis-trans isomerase activity"/>
    <property type="evidence" value="ECO:0007669"/>
    <property type="project" value="UniProtKB-UniRule"/>
</dbReference>
<keyword evidence="6 11" id="KW-0697">Rotamase</keyword>
<feature type="region of interest" description="Disordered" evidence="12">
    <location>
        <begin position="378"/>
        <end position="399"/>
    </location>
</feature>
<comment type="similarity">
    <text evidence="3 11">Belongs to the PrsA family.</text>
</comment>
<dbReference type="SUPFAM" id="SSF54534">
    <property type="entry name" value="FKBP-like"/>
    <property type="match status" value="1"/>
</dbReference>
<evidence type="ECO:0000256" key="6">
    <source>
        <dbReference type="ARBA" id="ARBA00023110"/>
    </source>
</evidence>
<keyword evidence="4 11" id="KW-1003">Cell membrane</keyword>
<evidence type="ECO:0000256" key="11">
    <source>
        <dbReference type="HAMAP-Rule" id="MF_01145"/>
    </source>
</evidence>
<dbReference type="Gene3D" id="3.10.50.40">
    <property type="match status" value="1"/>
</dbReference>
<evidence type="ECO:0000256" key="13">
    <source>
        <dbReference type="SAM" id="Phobius"/>
    </source>
</evidence>
<proteinExistence type="inferred from homology"/>
<evidence type="ECO:0000256" key="2">
    <source>
        <dbReference type="ARBA" id="ARBA00004193"/>
    </source>
</evidence>